<evidence type="ECO:0000256" key="5">
    <source>
        <dbReference type="ARBA" id="ARBA00023125"/>
    </source>
</evidence>
<dbReference type="Proteomes" id="UP000627573">
    <property type="component" value="Unassembled WGS sequence"/>
</dbReference>
<comment type="function">
    <text evidence="7">Mediates the mercuric-dependent induction of mercury resistance operon. In the absence of mercury MerR represses transcription by binding tightly to the mer operator region; when mercury is present the dimeric complex binds a single ion and becomes a potent transcriptional activator, while remaining bound to the mer site.</text>
</comment>
<dbReference type="GO" id="GO:0046689">
    <property type="term" value="P:response to mercury ion"/>
    <property type="evidence" value="ECO:0007669"/>
    <property type="project" value="UniProtKB-KW"/>
</dbReference>
<evidence type="ECO:0000313" key="10">
    <source>
        <dbReference type="Proteomes" id="UP000627573"/>
    </source>
</evidence>
<keyword evidence="4" id="KW-0805">Transcription regulation</keyword>
<evidence type="ECO:0000313" key="9">
    <source>
        <dbReference type="EMBL" id="MBH5147727.1"/>
    </source>
</evidence>
<dbReference type="AlphaFoldDB" id="A0A8I1A2M9"/>
<name>A0A8I1A2M9_RHOER</name>
<dbReference type="InterPro" id="IPR011794">
    <property type="entry name" value="MerR"/>
</dbReference>
<dbReference type="GO" id="GO:0045340">
    <property type="term" value="F:mercury ion binding"/>
    <property type="evidence" value="ECO:0007669"/>
    <property type="project" value="InterPro"/>
</dbReference>
<gene>
    <name evidence="9" type="ORF">I3517_34540</name>
</gene>
<dbReference type="Pfam" id="PF13411">
    <property type="entry name" value="MerR_1"/>
    <property type="match status" value="1"/>
</dbReference>
<evidence type="ECO:0000256" key="4">
    <source>
        <dbReference type="ARBA" id="ARBA00023015"/>
    </source>
</evidence>
<keyword evidence="6" id="KW-0804">Transcription</keyword>
<accession>A0A8I1A2M9</accession>
<dbReference type="InterPro" id="IPR047057">
    <property type="entry name" value="MerR_fam"/>
</dbReference>
<dbReference type="InterPro" id="IPR009061">
    <property type="entry name" value="DNA-bd_dom_put_sf"/>
</dbReference>
<evidence type="ECO:0000256" key="2">
    <source>
        <dbReference type="ARBA" id="ARBA00022466"/>
    </source>
</evidence>
<dbReference type="PANTHER" id="PTHR30204">
    <property type="entry name" value="REDOX-CYCLING DRUG-SENSING TRANSCRIPTIONAL ACTIVATOR SOXR"/>
    <property type="match status" value="1"/>
</dbReference>
<evidence type="ECO:0000256" key="3">
    <source>
        <dbReference type="ARBA" id="ARBA00022914"/>
    </source>
</evidence>
<dbReference type="RefSeq" id="WP_042452871.1">
    <property type="nucleotide sequence ID" value="NZ_JAECSB010000102.1"/>
</dbReference>
<reference evidence="9 10" key="1">
    <citation type="submission" date="2020-12" db="EMBL/GenBank/DDBJ databases">
        <title>Draft genome sequence of furan degrading bacterial strain FUR100.</title>
        <authorList>
            <person name="Woiski C."/>
        </authorList>
    </citation>
    <scope>NUCLEOTIDE SEQUENCE [LARGE SCALE GENOMIC DNA]</scope>
    <source>
        <strain evidence="9 10">FUR100</strain>
    </source>
</reference>
<dbReference type="SUPFAM" id="SSF46955">
    <property type="entry name" value="Putative DNA-binding domain"/>
    <property type="match status" value="1"/>
</dbReference>
<feature type="domain" description="HTH merR-type" evidence="8">
    <location>
        <begin position="1"/>
        <end position="69"/>
    </location>
</feature>
<proteinExistence type="predicted"/>
<keyword evidence="3" id="KW-0476">Mercury</keyword>
<keyword evidence="2" id="KW-0475">Mercuric resistance</keyword>
<evidence type="ECO:0000259" key="8">
    <source>
        <dbReference type="PROSITE" id="PS50937"/>
    </source>
</evidence>
<evidence type="ECO:0000256" key="6">
    <source>
        <dbReference type="ARBA" id="ARBA00023163"/>
    </source>
</evidence>
<dbReference type="CDD" id="cd04783">
    <property type="entry name" value="HTH_MerR1"/>
    <property type="match status" value="1"/>
</dbReference>
<sequence length="134" mass="15291">MRSSELATLAGVNVQTLRYYERRGLLQRPPRSTSGYRSYPDETVEIVRFVKRAQEHGFSLDEINELLHLAGGGPDDCDTARRLAQTKITEFDDKIRDLQRMRASLTEFASTCALPRADRHCPMLQTLHTDEGRP</sequence>
<dbReference type="GO" id="GO:0003700">
    <property type="term" value="F:DNA-binding transcription factor activity"/>
    <property type="evidence" value="ECO:0007669"/>
    <property type="project" value="InterPro"/>
</dbReference>
<evidence type="ECO:0000256" key="1">
    <source>
        <dbReference type="ARBA" id="ARBA00017146"/>
    </source>
</evidence>
<dbReference type="PROSITE" id="PS00552">
    <property type="entry name" value="HTH_MERR_1"/>
    <property type="match status" value="1"/>
</dbReference>
<organism evidence="9 10">
    <name type="scientific">Rhodococcus erythropolis</name>
    <name type="common">Arthrobacter picolinophilus</name>
    <dbReference type="NCBI Taxonomy" id="1833"/>
    <lineage>
        <taxon>Bacteria</taxon>
        <taxon>Bacillati</taxon>
        <taxon>Actinomycetota</taxon>
        <taxon>Actinomycetes</taxon>
        <taxon>Mycobacteriales</taxon>
        <taxon>Nocardiaceae</taxon>
        <taxon>Rhodococcus</taxon>
        <taxon>Rhodococcus erythropolis group</taxon>
    </lineage>
</organism>
<dbReference type="PRINTS" id="PR00040">
    <property type="entry name" value="HTHMERR"/>
</dbReference>
<dbReference type="SMART" id="SM00422">
    <property type="entry name" value="HTH_MERR"/>
    <property type="match status" value="1"/>
</dbReference>
<dbReference type="EMBL" id="JAECSB010000102">
    <property type="protein sequence ID" value="MBH5147727.1"/>
    <property type="molecule type" value="Genomic_DNA"/>
</dbReference>
<evidence type="ECO:0000256" key="7">
    <source>
        <dbReference type="ARBA" id="ARBA00024874"/>
    </source>
</evidence>
<keyword evidence="10" id="KW-1185">Reference proteome</keyword>
<dbReference type="PANTHER" id="PTHR30204:SF94">
    <property type="entry name" value="HEAVY METAL-DEPENDENT TRANSCRIPTIONAL REGULATOR HI_0293-RELATED"/>
    <property type="match status" value="1"/>
</dbReference>
<keyword evidence="5" id="KW-0238">DNA-binding</keyword>
<dbReference type="PROSITE" id="PS50937">
    <property type="entry name" value="HTH_MERR_2"/>
    <property type="match status" value="1"/>
</dbReference>
<dbReference type="GO" id="GO:0003677">
    <property type="term" value="F:DNA binding"/>
    <property type="evidence" value="ECO:0007669"/>
    <property type="project" value="UniProtKB-KW"/>
</dbReference>
<dbReference type="Gene3D" id="1.10.1660.10">
    <property type="match status" value="1"/>
</dbReference>
<protein>
    <recommendedName>
        <fullName evidence="1">Mercuric resistance operon regulatory protein</fullName>
    </recommendedName>
</protein>
<dbReference type="InterPro" id="IPR000551">
    <property type="entry name" value="MerR-type_HTH_dom"/>
</dbReference>
<comment type="caution">
    <text evidence="9">The sequence shown here is derived from an EMBL/GenBank/DDBJ whole genome shotgun (WGS) entry which is preliminary data.</text>
</comment>